<sequence length="97" mass="10976">MITHPKAVLDARSNNIASESGNSIFNSLTSKNMKDNGEYHIDLRGGDLVPIVGLMFLVFICLVAFVWGANSARRQRDASYTLRNDRNHNRYRTFTTN</sequence>
<keyword evidence="1" id="KW-1133">Transmembrane helix</keyword>
<dbReference type="EMBL" id="CAXLJM020000031">
    <property type="protein sequence ID" value="CAL8098904.1"/>
    <property type="molecule type" value="Genomic_DNA"/>
</dbReference>
<proteinExistence type="predicted"/>
<keyword evidence="1" id="KW-0472">Membrane</keyword>
<dbReference type="Proteomes" id="UP001642540">
    <property type="component" value="Unassembled WGS sequence"/>
</dbReference>
<evidence type="ECO:0000256" key="1">
    <source>
        <dbReference type="SAM" id="Phobius"/>
    </source>
</evidence>
<keyword evidence="1" id="KW-0812">Transmembrane</keyword>
<reference evidence="2 3" key="1">
    <citation type="submission" date="2024-08" db="EMBL/GenBank/DDBJ databases">
        <authorList>
            <person name="Cucini C."/>
            <person name="Frati F."/>
        </authorList>
    </citation>
    <scope>NUCLEOTIDE SEQUENCE [LARGE SCALE GENOMIC DNA]</scope>
</reference>
<evidence type="ECO:0000313" key="2">
    <source>
        <dbReference type="EMBL" id="CAL8098904.1"/>
    </source>
</evidence>
<feature type="transmembrane region" description="Helical" evidence="1">
    <location>
        <begin position="48"/>
        <end position="69"/>
    </location>
</feature>
<protein>
    <submittedName>
        <fullName evidence="2">Uncharacterized protein</fullName>
    </submittedName>
</protein>
<gene>
    <name evidence="2" type="ORF">ODALV1_LOCUS10086</name>
</gene>
<comment type="caution">
    <text evidence="2">The sequence shown here is derived from an EMBL/GenBank/DDBJ whole genome shotgun (WGS) entry which is preliminary data.</text>
</comment>
<accession>A0ABP1QD97</accession>
<organism evidence="2 3">
    <name type="scientific">Orchesella dallaii</name>
    <dbReference type="NCBI Taxonomy" id="48710"/>
    <lineage>
        <taxon>Eukaryota</taxon>
        <taxon>Metazoa</taxon>
        <taxon>Ecdysozoa</taxon>
        <taxon>Arthropoda</taxon>
        <taxon>Hexapoda</taxon>
        <taxon>Collembola</taxon>
        <taxon>Entomobryomorpha</taxon>
        <taxon>Entomobryoidea</taxon>
        <taxon>Orchesellidae</taxon>
        <taxon>Orchesellinae</taxon>
        <taxon>Orchesella</taxon>
    </lineage>
</organism>
<name>A0ABP1QD97_9HEXA</name>
<evidence type="ECO:0000313" key="3">
    <source>
        <dbReference type="Proteomes" id="UP001642540"/>
    </source>
</evidence>
<keyword evidence="3" id="KW-1185">Reference proteome</keyword>